<reference evidence="2" key="1">
    <citation type="submission" date="2017-02" db="UniProtKB">
        <authorList>
            <consortium name="WormBaseParasite"/>
        </authorList>
    </citation>
    <scope>IDENTIFICATION</scope>
</reference>
<organism evidence="1 2">
    <name type="scientific">Ascaris lumbricoides</name>
    <name type="common">Giant roundworm</name>
    <dbReference type="NCBI Taxonomy" id="6252"/>
    <lineage>
        <taxon>Eukaryota</taxon>
        <taxon>Metazoa</taxon>
        <taxon>Ecdysozoa</taxon>
        <taxon>Nematoda</taxon>
        <taxon>Chromadorea</taxon>
        <taxon>Rhabditida</taxon>
        <taxon>Spirurina</taxon>
        <taxon>Ascaridomorpha</taxon>
        <taxon>Ascaridoidea</taxon>
        <taxon>Ascarididae</taxon>
        <taxon>Ascaris</taxon>
    </lineage>
</organism>
<sequence>MMLVYKKPNTHPQKKSCVLYLKYFSHLVLPHSKCGFLV</sequence>
<accession>A0A0M3HRG5</accession>
<protein>
    <submittedName>
        <fullName evidence="2">Uncharacterized protein</fullName>
    </submittedName>
</protein>
<evidence type="ECO:0000313" key="1">
    <source>
        <dbReference type="Proteomes" id="UP000036681"/>
    </source>
</evidence>
<dbReference type="Proteomes" id="UP000036681">
    <property type="component" value="Unplaced"/>
</dbReference>
<name>A0A0M3HRG5_ASCLU</name>
<proteinExistence type="predicted"/>
<keyword evidence="1" id="KW-1185">Reference proteome</keyword>
<dbReference type="AlphaFoldDB" id="A0A0M3HRG5"/>
<dbReference type="WBParaSite" id="ALUE_0000489501-mRNA-1">
    <property type="protein sequence ID" value="ALUE_0000489501-mRNA-1"/>
    <property type="gene ID" value="ALUE_0000489501"/>
</dbReference>
<evidence type="ECO:0000313" key="2">
    <source>
        <dbReference type="WBParaSite" id="ALUE_0000489501-mRNA-1"/>
    </source>
</evidence>